<dbReference type="Pfam" id="PF01612">
    <property type="entry name" value="DNA_pol_A_exo1"/>
    <property type="match status" value="1"/>
</dbReference>
<evidence type="ECO:0000256" key="2">
    <source>
        <dbReference type="ARBA" id="ARBA00022801"/>
    </source>
</evidence>
<evidence type="ECO:0000313" key="6">
    <source>
        <dbReference type="EMBL" id="KAK2571322.1"/>
    </source>
</evidence>
<feature type="domain" description="3'-5' exonuclease" evidence="5">
    <location>
        <begin position="37"/>
        <end position="196"/>
    </location>
</feature>
<evidence type="ECO:0000259" key="5">
    <source>
        <dbReference type="Pfam" id="PF01612"/>
    </source>
</evidence>
<evidence type="ECO:0000256" key="3">
    <source>
        <dbReference type="ARBA" id="ARBA00022839"/>
    </source>
</evidence>
<dbReference type="PANTHER" id="PTHR13620">
    <property type="entry name" value="3-5 EXONUCLEASE"/>
    <property type="match status" value="1"/>
</dbReference>
<reference evidence="6" key="1">
    <citation type="journal article" date="2023" name="G3 (Bethesda)">
        <title>Whole genome assembly and annotation of the endangered Caribbean coral Acropora cervicornis.</title>
        <authorList>
            <person name="Selwyn J.D."/>
            <person name="Vollmer S.V."/>
        </authorList>
    </citation>
    <scope>NUCLEOTIDE SEQUENCE</scope>
    <source>
        <strain evidence="6">K2</strain>
    </source>
</reference>
<dbReference type="Proteomes" id="UP001249851">
    <property type="component" value="Unassembled WGS sequence"/>
</dbReference>
<gene>
    <name evidence="6" type="ORF">P5673_003902</name>
</gene>
<dbReference type="GO" id="GO:0005737">
    <property type="term" value="C:cytoplasm"/>
    <property type="evidence" value="ECO:0007669"/>
    <property type="project" value="TreeGrafter"/>
</dbReference>
<keyword evidence="3 6" id="KW-0269">Exonuclease</keyword>
<dbReference type="Gene3D" id="3.30.420.10">
    <property type="entry name" value="Ribonuclease H-like superfamily/Ribonuclease H"/>
    <property type="match status" value="1"/>
</dbReference>
<comment type="caution">
    <text evidence="6">The sequence shown here is derived from an EMBL/GenBank/DDBJ whole genome shotgun (WGS) entry which is preliminary data.</text>
</comment>
<feature type="region of interest" description="Disordered" evidence="4">
    <location>
        <begin position="390"/>
        <end position="414"/>
    </location>
</feature>
<dbReference type="GO" id="GO:0005634">
    <property type="term" value="C:nucleus"/>
    <property type="evidence" value="ECO:0007669"/>
    <property type="project" value="TreeGrafter"/>
</dbReference>
<dbReference type="SUPFAM" id="SSF53098">
    <property type="entry name" value="Ribonuclease H-like"/>
    <property type="match status" value="1"/>
</dbReference>
<accession>A0AAD9VES6</accession>
<sequence>MSSSQRRKRSKARVYVIEDASYCDKLLQGYFSKYPFKMNYIGIDCEWVSKKGQKNTPVALLQMATPLCDCFLVRLCKMDGQMPQSVKEVLEDKTVFKFGVGIENDAKRLLQMFGIHAQGCVDLRHVVQRTQSKNADQSLQHSCQKMSLDALAKRILGVKLNKSWRIQCSNWEEEKLSAQQIEYAMNDALVASHIFLTVVKKARKSLDSEDFASSQEMFNFRDVCNRDEGTNQSSAITGKCHPDSSETCLNLEQSGENVELYLSGQEAAAGYNEHHESPPSEFAENRNLNQEGKYQEKLDDENTKISCERSAVKGDCDLFPDSQICDKSFQSLASGAYYYETTVDLSKFESDEMAGYLSRDEVISLISDQYFTQRAGSLCQGVIDMPFKARKRKVDKDSNSKSHYPSKNGTAKKSPLSITCMSVARDGLCSQNGDLTNLDSYTVQPGFEPARIPGTKTCLNSEQKVCVVCGGSESCKMKSVIPYDYRRYFPPEMKSYDFLLICGGCHHLANDYNGQLRKKLAEDYDAPWGSAPVSHLSKDPKLSKVQSTAKALIHAGKKIPEARHQELSLVVQKHFSASALTPEMISEAATMETQKENAKFVSHGFEVVRRVLEEGKLLEFMKMCREHFVNTMKPKRLPHSWSVDHGHKGLKGKSFDLVDQ</sequence>
<reference evidence="6" key="2">
    <citation type="journal article" date="2023" name="Science">
        <title>Genomic signatures of disease resistance in endangered staghorn corals.</title>
        <authorList>
            <person name="Vollmer S.V."/>
            <person name="Selwyn J.D."/>
            <person name="Despard B.A."/>
            <person name="Roesel C.L."/>
        </authorList>
    </citation>
    <scope>NUCLEOTIDE SEQUENCE</scope>
    <source>
        <strain evidence="6">K2</strain>
    </source>
</reference>
<keyword evidence="2" id="KW-0378">Hydrolase</keyword>
<organism evidence="6 7">
    <name type="scientific">Acropora cervicornis</name>
    <name type="common">Staghorn coral</name>
    <dbReference type="NCBI Taxonomy" id="6130"/>
    <lineage>
        <taxon>Eukaryota</taxon>
        <taxon>Metazoa</taxon>
        <taxon>Cnidaria</taxon>
        <taxon>Anthozoa</taxon>
        <taxon>Hexacorallia</taxon>
        <taxon>Scleractinia</taxon>
        <taxon>Astrocoeniina</taxon>
        <taxon>Acroporidae</taxon>
        <taxon>Acropora</taxon>
    </lineage>
</organism>
<protein>
    <submittedName>
        <fullName evidence="6">Exonuclease 3'-5' domain-containing protein 2</fullName>
    </submittedName>
</protein>
<dbReference type="EMBL" id="JARQWQ010000006">
    <property type="protein sequence ID" value="KAK2571322.1"/>
    <property type="molecule type" value="Genomic_DNA"/>
</dbReference>
<dbReference type="InterPro" id="IPR036397">
    <property type="entry name" value="RNaseH_sf"/>
</dbReference>
<dbReference type="CDD" id="cd06141">
    <property type="entry name" value="WRN_exo"/>
    <property type="match status" value="1"/>
</dbReference>
<proteinExistence type="predicted"/>
<dbReference type="GO" id="GO:0006139">
    <property type="term" value="P:nucleobase-containing compound metabolic process"/>
    <property type="evidence" value="ECO:0007669"/>
    <property type="project" value="InterPro"/>
</dbReference>
<keyword evidence="1" id="KW-0540">Nuclease</keyword>
<feature type="compositionally biased region" description="Polar residues" evidence="4">
    <location>
        <begin position="401"/>
        <end position="414"/>
    </location>
</feature>
<dbReference type="InterPro" id="IPR002562">
    <property type="entry name" value="3'-5'_exonuclease_dom"/>
</dbReference>
<dbReference type="AlphaFoldDB" id="A0AAD9VES6"/>
<dbReference type="GO" id="GO:0003676">
    <property type="term" value="F:nucleic acid binding"/>
    <property type="evidence" value="ECO:0007669"/>
    <property type="project" value="InterPro"/>
</dbReference>
<dbReference type="PANTHER" id="PTHR13620:SF104">
    <property type="entry name" value="EXONUCLEASE 3'-5' DOMAIN-CONTAINING PROTEIN 2"/>
    <property type="match status" value="1"/>
</dbReference>
<dbReference type="GO" id="GO:0008408">
    <property type="term" value="F:3'-5' exonuclease activity"/>
    <property type="evidence" value="ECO:0007669"/>
    <property type="project" value="InterPro"/>
</dbReference>
<evidence type="ECO:0000313" key="7">
    <source>
        <dbReference type="Proteomes" id="UP001249851"/>
    </source>
</evidence>
<dbReference type="InterPro" id="IPR012337">
    <property type="entry name" value="RNaseH-like_sf"/>
</dbReference>
<evidence type="ECO:0000256" key="4">
    <source>
        <dbReference type="SAM" id="MobiDB-lite"/>
    </source>
</evidence>
<keyword evidence="7" id="KW-1185">Reference proteome</keyword>
<evidence type="ECO:0000256" key="1">
    <source>
        <dbReference type="ARBA" id="ARBA00022722"/>
    </source>
</evidence>
<name>A0AAD9VES6_ACRCE</name>
<dbReference type="InterPro" id="IPR051132">
    <property type="entry name" value="3-5_Exonuclease_domain"/>
</dbReference>